<evidence type="ECO:0000256" key="1">
    <source>
        <dbReference type="ARBA" id="ARBA00022723"/>
    </source>
</evidence>
<sequence length="174" mass="19914">MDDYLAEHAPEPTDEEVRLSALRFLSEFEDASSIVDMYLNLKGDQAAKADPKVVASLPKVISENLNSNSQCTICLNYFGENDPNPKAEVIVMPCEHKFHSTCLKAWLGKAATCPLCRKDLPSDDQFLEELKKKVEREQERQADVDELHDSMYIFLNHSFELFTILIRNKLNIYD</sequence>
<dbReference type="GO" id="GO:0061630">
    <property type="term" value="F:ubiquitin protein ligase activity"/>
    <property type="evidence" value="ECO:0007669"/>
    <property type="project" value="TreeGrafter"/>
</dbReference>
<proteinExistence type="predicted"/>
<feature type="domain" description="RING-type" evidence="5">
    <location>
        <begin position="71"/>
        <end position="117"/>
    </location>
</feature>
<dbReference type="SMART" id="SM00184">
    <property type="entry name" value="RING"/>
    <property type="match status" value="1"/>
</dbReference>
<keyword evidence="3" id="KW-0862">Zinc</keyword>
<dbReference type="WBParaSite" id="TCONS_00005864.p1">
    <property type="protein sequence ID" value="TCONS_00005864.p1"/>
    <property type="gene ID" value="XLOC_004082"/>
</dbReference>
<evidence type="ECO:0000256" key="2">
    <source>
        <dbReference type="ARBA" id="ARBA00022771"/>
    </source>
</evidence>
<evidence type="ECO:0000313" key="7">
    <source>
        <dbReference type="WBParaSite" id="SSTP_0000091600.1"/>
    </source>
</evidence>
<protein>
    <submittedName>
        <fullName evidence="7 8">RING-type domain-containing protein</fullName>
    </submittedName>
</protein>
<dbReference type="GO" id="GO:0006511">
    <property type="term" value="P:ubiquitin-dependent protein catabolic process"/>
    <property type="evidence" value="ECO:0007669"/>
    <property type="project" value="TreeGrafter"/>
</dbReference>
<evidence type="ECO:0000256" key="3">
    <source>
        <dbReference type="ARBA" id="ARBA00022833"/>
    </source>
</evidence>
<dbReference type="InterPro" id="IPR013083">
    <property type="entry name" value="Znf_RING/FYVE/PHD"/>
</dbReference>
<evidence type="ECO:0000256" key="4">
    <source>
        <dbReference type="PROSITE-ProRule" id="PRU00175"/>
    </source>
</evidence>
<dbReference type="AlphaFoldDB" id="A0A913HCU4"/>
<dbReference type="PROSITE" id="PS50089">
    <property type="entry name" value="ZF_RING_2"/>
    <property type="match status" value="1"/>
</dbReference>
<keyword evidence="6" id="KW-1185">Reference proteome</keyword>
<evidence type="ECO:0000259" key="5">
    <source>
        <dbReference type="PROSITE" id="PS50089"/>
    </source>
</evidence>
<dbReference type="SUPFAM" id="SSF57850">
    <property type="entry name" value="RING/U-box"/>
    <property type="match status" value="1"/>
</dbReference>
<dbReference type="Pfam" id="PF13639">
    <property type="entry name" value="zf-RING_2"/>
    <property type="match status" value="1"/>
</dbReference>
<dbReference type="GO" id="GO:0005634">
    <property type="term" value="C:nucleus"/>
    <property type="evidence" value="ECO:0007669"/>
    <property type="project" value="TreeGrafter"/>
</dbReference>
<dbReference type="InterPro" id="IPR051834">
    <property type="entry name" value="RING_finger_E3_ligase"/>
</dbReference>
<reference evidence="7" key="1">
    <citation type="submission" date="2022-10" db="UniProtKB">
        <authorList>
            <consortium name="WormBaseParasite"/>
        </authorList>
    </citation>
    <scope>IDENTIFICATION</scope>
</reference>
<evidence type="ECO:0000313" key="8">
    <source>
        <dbReference type="WBParaSite" id="TCONS_00005864.p1"/>
    </source>
</evidence>
<name>A0A913HCU4_STRER</name>
<organism evidence="7">
    <name type="scientific">Strongyloides stercoralis</name>
    <name type="common">Threadworm</name>
    <dbReference type="NCBI Taxonomy" id="6248"/>
    <lineage>
        <taxon>Eukaryota</taxon>
        <taxon>Metazoa</taxon>
        <taxon>Ecdysozoa</taxon>
        <taxon>Nematoda</taxon>
        <taxon>Chromadorea</taxon>
        <taxon>Rhabditida</taxon>
        <taxon>Tylenchina</taxon>
        <taxon>Panagrolaimomorpha</taxon>
        <taxon>Strongyloidoidea</taxon>
        <taxon>Strongyloididae</taxon>
        <taxon>Strongyloides</taxon>
    </lineage>
</organism>
<evidence type="ECO:0000313" key="6">
    <source>
        <dbReference type="Proteomes" id="UP000035681"/>
    </source>
</evidence>
<dbReference type="Gene3D" id="3.30.40.10">
    <property type="entry name" value="Zinc/RING finger domain, C3HC4 (zinc finger)"/>
    <property type="match status" value="1"/>
</dbReference>
<keyword evidence="2 4" id="KW-0863">Zinc-finger</keyword>
<keyword evidence="1" id="KW-0479">Metal-binding</keyword>
<dbReference type="PANTHER" id="PTHR45931:SF16">
    <property type="entry name" value="RING_U-BOX SUPERFAMILY PROTEIN"/>
    <property type="match status" value="1"/>
</dbReference>
<dbReference type="GO" id="GO:0008270">
    <property type="term" value="F:zinc ion binding"/>
    <property type="evidence" value="ECO:0007669"/>
    <property type="project" value="UniProtKB-KW"/>
</dbReference>
<dbReference type="PANTHER" id="PTHR45931">
    <property type="entry name" value="SI:CH211-59O9.10"/>
    <property type="match status" value="1"/>
</dbReference>
<dbReference type="Proteomes" id="UP000035681">
    <property type="component" value="Unplaced"/>
</dbReference>
<dbReference type="WBParaSite" id="SSTP_0000091600.1">
    <property type="protein sequence ID" value="SSTP_0000091600.1"/>
    <property type="gene ID" value="SSTP_0000091600"/>
</dbReference>
<accession>A0A913HCU4</accession>
<dbReference type="InterPro" id="IPR001841">
    <property type="entry name" value="Znf_RING"/>
</dbReference>